<evidence type="ECO:0008006" key="3">
    <source>
        <dbReference type="Google" id="ProtNLM"/>
    </source>
</evidence>
<evidence type="ECO:0000313" key="2">
    <source>
        <dbReference type="Proteomes" id="UP001596405"/>
    </source>
</evidence>
<reference evidence="2" key="1">
    <citation type="journal article" date="2019" name="Int. J. Syst. Evol. Microbiol.">
        <title>The Global Catalogue of Microorganisms (GCM) 10K type strain sequencing project: providing services to taxonomists for standard genome sequencing and annotation.</title>
        <authorList>
            <consortium name="The Broad Institute Genomics Platform"/>
            <consortium name="The Broad Institute Genome Sequencing Center for Infectious Disease"/>
            <person name="Wu L."/>
            <person name="Ma J."/>
        </authorList>
    </citation>
    <scope>NUCLEOTIDE SEQUENCE [LARGE SCALE GENOMIC DNA]</scope>
    <source>
        <strain evidence="2">CGMCC 4.7393</strain>
    </source>
</reference>
<dbReference type="Proteomes" id="UP001596405">
    <property type="component" value="Unassembled WGS sequence"/>
</dbReference>
<comment type="caution">
    <text evidence="1">The sequence shown here is derived from an EMBL/GenBank/DDBJ whole genome shotgun (WGS) entry which is preliminary data.</text>
</comment>
<name>A0ABW2DJX6_9BACT</name>
<accession>A0ABW2DJX6</accession>
<keyword evidence="2" id="KW-1185">Reference proteome</keyword>
<proteinExistence type="predicted"/>
<evidence type="ECO:0000313" key="1">
    <source>
        <dbReference type="EMBL" id="MFC6998182.1"/>
    </source>
</evidence>
<organism evidence="1 2">
    <name type="scientific">Rufibacter roseus</name>
    <dbReference type="NCBI Taxonomy" id="1567108"/>
    <lineage>
        <taxon>Bacteria</taxon>
        <taxon>Pseudomonadati</taxon>
        <taxon>Bacteroidota</taxon>
        <taxon>Cytophagia</taxon>
        <taxon>Cytophagales</taxon>
        <taxon>Hymenobacteraceae</taxon>
        <taxon>Rufibacter</taxon>
    </lineage>
</organism>
<gene>
    <name evidence="1" type="ORF">ACFQHR_11135</name>
</gene>
<sequence length="153" mass="17531">MGIYKTLTGASDMTRTELKKPNGDVFLIAERAADNSYIHAQWIGIQTLETVMQGGSFYIKMIEEQPCARLLNNHKELIGPWDIAQEWIVSYWTPKVMELGLRFMAQVLAPGVYGQMSFHQLHQHISDKFEIKMFDDVAPAKEWLLTVKSRAQT</sequence>
<protein>
    <recommendedName>
        <fullName evidence="3">STAS/SEC14 domain-containing protein</fullName>
    </recommendedName>
</protein>
<dbReference type="EMBL" id="JBHSYQ010000004">
    <property type="protein sequence ID" value="MFC6998182.1"/>
    <property type="molecule type" value="Genomic_DNA"/>
</dbReference>